<evidence type="ECO:0000313" key="5">
    <source>
        <dbReference type="Proteomes" id="UP000629870"/>
    </source>
</evidence>
<keyword evidence="5" id="KW-1185">Reference proteome</keyword>
<keyword evidence="1" id="KW-0732">Signal</keyword>
<name>A0A5C4Y8U4_9DEIO</name>
<proteinExistence type="predicted"/>
<dbReference type="Proteomes" id="UP000313988">
    <property type="component" value="Unassembled WGS sequence"/>
</dbReference>
<sequence length="119" mass="13185">MRRGKATLTSKLLSAALLTGAALSWPALAALNVPANPPSDLFCQPLVFRDQVLGIGYQAVIRAAPGCQKATLVRKENFFTGSTEPPLLIPVGEVRRVWLFTHRLTYTLDRQTWRRAVVR</sequence>
<evidence type="ECO:0000256" key="1">
    <source>
        <dbReference type="SAM" id="SignalP"/>
    </source>
</evidence>
<reference evidence="2 5" key="2">
    <citation type="submission" date="2020-08" db="EMBL/GenBank/DDBJ databases">
        <title>Genomic Encyclopedia of Type Strains, Phase IV (KMG-IV): sequencing the most valuable type-strain genomes for metagenomic binning, comparative biology and taxonomic classification.</title>
        <authorList>
            <person name="Goeker M."/>
        </authorList>
    </citation>
    <scope>NUCLEOTIDE SEQUENCE [LARGE SCALE GENOMIC DNA]</scope>
    <source>
        <strain evidence="2 5">DSM 12027</strain>
    </source>
</reference>
<dbReference type="OrthoDB" id="73448at2"/>
<dbReference type="Proteomes" id="UP000629870">
    <property type="component" value="Unassembled WGS sequence"/>
</dbReference>
<dbReference type="AlphaFoldDB" id="A0A5C4Y8U4"/>
<dbReference type="RefSeq" id="WP_139401542.1">
    <property type="nucleotide sequence ID" value="NZ_JACHEW010000009.1"/>
</dbReference>
<evidence type="ECO:0000313" key="4">
    <source>
        <dbReference type="Proteomes" id="UP000313988"/>
    </source>
</evidence>
<evidence type="ECO:0000313" key="2">
    <source>
        <dbReference type="EMBL" id="MBB6016817.1"/>
    </source>
</evidence>
<feature type="chain" id="PRO_5022707686" evidence="1">
    <location>
        <begin position="30"/>
        <end position="119"/>
    </location>
</feature>
<evidence type="ECO:0000313" key="3">
    <source>
        <dbReference type="EMBL" id="TNM71894.1"/>
    </source>
</evidence>
<dbReference type="EMBL" id="VDMO01000005">
    <property type="protein sequence ID" value="TNM71894.1"/>
    <property type="molecule type" value="Genomic_DNA"/>
</dbReference>
<dbReference type="EMBL" id="JACHEW010000009">
    <property type="protein sequence ID" value="MBB6016817.1"/>
    <property type="molecule type" value="Genomic_DNA"/>
</dbReference>
<protein>
    <submittedName>
        <fullName evidence="3">Uncharacterized protein</fullName>
    </submittedName>
</protein>
<organism evidence="3 4">
    <name type="scientific">Deinococcus radiopugnans ATCC 19172</name>
    <dbReference type="NCBI Taxonomy" id="585398"/>
    <lineage>
        <taxon>Bacteria</taxon>
        <taxon>Thermotogati</taxon>
        <taxon>Deinococcota</taxon>
        <taxon>Deinococci</taxon>
        <taxon>Deinococcales</taxon>
        <taxon>Deinococcaceae</taxon>
        <taxon>Deinococcus</taxon>
    </lineage>
</organism>
<comment type="caution">
    <text evidence="3">The sequence shown here is derived from an EMBL/GenBank/DDBJ whole genome shotgun (WGS) entry which is preliminary data.</text>
</comment>
<accession>A0A5C4Y8U4</accession>
<gene>
    <name evidence="3" type="ORF">FHR04_05875</name>
    <name evidence="2" type="ORF">HNQ04_002072</name>
</gene>
<reference evidence="3 4" key="1">
    <citation type="submission" date="2019-06" db="EMBL/GenBank/DDBJ databases">
        <title>Genome sequence of Deinococcus radiopugnans ATCC 19172.</title>
        <authorList>
            <person name="Maclea K.S."/>
            <person name="Maynard C.R."/>
        </authorList>
    </citation>
    <scope>NUCLEOTIDE SEQUENCE [LARGE SCALE GENOMIC DNA]</scope>
    <source>
        <strain evidence="3 4">ATCC 19172</strain>
    </source>
</reference>
<feature type="signal peptide" evidence="1">
    <location>
        <begin position="1"/>
        <end position="29"/>
    </location>
</feature>